<dbReference type="RefSeq" id="WP_106143291.1">
    <property type="nucleotide sequence ID" value="NZ_PVYX01000001.1"/>
</dbReference>
<dbReference type="OrthoDB" id="9815614at2"/>
<accession>A0A2T0MFE4</accession>
<comment type="caution">
    <text evidence="11">The sequence shown here is derived from an EMBL/GenBank/DDBJ whole genome shotgun (WGS) entry which is preliminary data.</text>
</comment>
<dbReference type="GO" id="GO:0022857">
    <property type="term" value="F:transmembrane transporter activity"/>
    <property type="evidence" value="ECO:0007669"/>
    <property type="project" value="TreeGrafter"/>
</dbReference>
<keyword evidence="6 9" id="KW-1133">Transmembrane helix</keyword>
<comment type="subcellular location">
    <subcellularLocation>
        <location evidence="1">Cell inner membrane</location>
        <topology evidence="1">Multi-pass membrane protein</topology>
    </subcellularLocation>
</comment>
<keyword evidence="2" id="KW-0813">Transport</keyword>
<evidence type="ECO:0000256" key="1">
    <source>
        <dbReference type="ARBA" id="ARBA00004429"/>
    </source>
</evidence>
<evidence type="ECO:0000313" key="12">
    <source>
        <dbReference type="Proteomes" id="UP000237640"/>
    </source>
</evidence>
<dbReference type="GO" id="GO:0015740">
    <property type="term" value="P:C4-dicarboxylate transport"/>
    <property type="evidence" value="ECO:0007669"/>
    <property type="project" value="TreeGrafter"/>
</dbReference>
<evidence type="ECO:0000256" key="8">
    <source>
        <dbReference type="ARBA" id="ARBA00038436"/>
    </source>
</evidence>
<organism evidence="11 12">
    <name type="scientific">Flagellimonas meridianipacifica</name>
    <dbReference type="NCBI Taxonomy" id="1080225"/>
    <lineage>
        <taxon>Bacteria</taxon>
        <taxon>Pseudomonadati</taxon>
        <taxon>Bacteroidota</taxon>
        <taxon>Flavobacteriia</taxon>
        <taxon>Flavobacteriales</taxon>
        <taxon>Flavobacteriaceae</taxon>
        <taxon>Flagellimonas</taxon>
    </lineage>
</organism>
<feature type="transmembrane region" description="Helical" evidence="9">
    <location>
        <begin position="127"/>
        <end position="148"/>
    </location>
</feature>
<feature type="domain" description="Tripartite ATP-independent periplasmic transporters DctQ component" evidence="10">
    <location>
        <begin position="20"/>
        <end position="149"/>
    </location>
</feature>
<dbReference type="InterPro" id="IPR007387">
    <property type="entry name" value="TRAP_DctQ"/>
</dbReference>
<evidence type="ECO:0000256" key="7">
    <source>
        <dbReference type="ARBA" id="ARBA00023136"/>
    </source>
</evidence>
<evidence type="ECO:0000256" key="6">
    <source>
        <dbReference type="ARBA" id="ARBA00022989"/>
    </source>
</evidence>
<proteinExistence type="inferred from homology"/>
<evidence type="ECO:0000256" key="5">
    <source>
        <dbReference type="ARBA" id="ARBA00022692"/>
    </source>
</evidence>
<dbReference type="PANTHER" id="PTHR35011:SF2">
    <property type="entry name" value="2,3-DIKETO-L-GULONATE TRAP TRANSPORTER SMALL PERMEASE PROTEIN YIAM"/>
    <property type="match status" value="1"/>
</dbReference>
<evidence type="ECO:0000256" key="9">
    <source>
        <dbReference type="SAM" id="Phobius"/>
    </source>
</evidence>
<evidence type="ECO:0000256" key="2">
    <source>
        <dbReference type="ARBA" id="ARBA00022448"/>
    </source>
</evidence>
<gene>
    <name evidence="11" type="ORF">CLV81_0296</name>
</gene>
<sequence length="157" mass="17344">MRKRVNAILEKLLLVIMTLMLISVIWQVVSRYVLGSPSTLTDEIASFSLIWLGLYGAAYATGKELHLAIDLIPVSTINKAPILFSGLVAFAIIVFAVCVMVIGGTNLCILTFKLQQKSAALEIPLGWIYSAVPISGLFITYFSLDTFLKRRNSYLKN</sequence>
<evidence type="ECO:0000256" key="3">
    <source>
        <dbReference type="ARBA" id="ARBA00022475"/>
    </source>
</evidence>
<reference evidence="11 12" key="1">
    <citation type="submission" date="2018-03" db="EMBL/GenBank/DDBJ databases">
        <title>Genomic Encyclopedia of Archaeal and Bacterial Type Strains, Phase II (KMG-II): from individual species to whole genera.</title>
        <authorList>
            <person name="Goeker M."/>
        </authorList>
    </citation>
    <scope>NUCLEOTIDE SEQUENCE [LARGE SCALE GENOMIC DNA]</scope>
    <source>
        <strain evidence="11 12">DSM 25027</strain>
    </source>
</reference>
<feature type="transmembrane region" description="Helical" evidence="9">
    <location>
        <begin position="82"/>
        <end position="107"/>
    </location>
</feature>
<keyword evidence="7 9" id="KW-0472">Membrane</keyword>
<dbReference type="GO" id="GO:0005886">
    <property type="term" value="C:plasma membrane"/>
    <property type="evidence" value="ECO:0007669"/>
    <property type="project" value="UniProtKB-SubCell"/>
</dbReference>
<dbReference type="PANTHER" id="PTHR35011">
    <property type="entry name" value="2,3-DIKETO-L-GULONATE TRAP TRANSPORTER SMALL PERMEASE PROTEIN YIAM"/>
    <property type="match status" value="1"/>
</dbReference>
<evidence type="ECO:0000259" key="10">
    <source>
        <dbReference type="Pfam" id="PF04290"/>
    </source>
</evidence>
<protein>
    <submittedName>
        <fullName evidence="11">TRAP-type C4-dicarboxylate transport system permease small subunit</fullName>
    </submittedName>
</protein>
<dbReference type="InterPro" id="IPR055348">
    <property type="entry name" value="DctQ"/>
</dbReference>
<dbReference type="Pfam" id="PF04290">
    <property type="entry name" value="DctQ"/>
    <property type="match status" value="1"/>
</dbReference>
<dbReference type="EMBL" id="PVYX01000001">
    <property type="protein sequence ID" value="PRX56301.1"/>
    <property type="molecule type" value="Genomic_DNA"/>
</dbReference>
<keyword evidence="3" id="KW-1003">Cell membrane</keyword>
<keyword evidence="4" id="KW-0997">Cell inner membrane</keyword>
<evidence type="ECO:0000256" key="4">
    <source>
        <dbReference type="ARBA" id="ARBA00022519"/>
    </source>
</evidence>
<evidence type="ECO:0000313" key="11">
    <source>
        <dbReference type="EMBL" id="PRX56301.1"/>
    </source>
</evidence>
<feature type="transmembrane region" description="Helical" evidence="9">
    <location>
        <begin position="12"/>
        <end position="29"/>
    </location>
</feature>
<feature type="transmembrane region" description="Helical" evidence="9">
    <location>
        <begin position="44"/>
        <end position="61"/>
    </location>
</feature>
<comment type="similarity">
    <text evidence="8">Belongs to the TRAP transporter small permease family.</text>
</comment>
<keyword evidence="5 9" id="KW-0812">Transmembrane</keyword>
<keyword evidence="12" id="KW-1185">Reference proteome</keyword>
<name>A0A2T0MFE4_9FLAO</name>
<dbReference type="Proteomes" id="UP000237640">
    <property type="component" value="Unassembled WGS sequence"/>
</dbReference>
<dbReference type="AlphaFoldDB" id="A0A2T0MFE4"/>